<reference evidence="3" key="1">
    <citation type="journal article" date="2019" name="Int. J. Syst. Evol. Microbiol.">
        <title>The Global Catalogue of Microorganisms (GCM) 10K type strain sequencing project: providing services to taxonomists for standard genome sequencing and annotation.</title>
        <authorList>
            <consortium name="The Broad Institute Genomics Platform"/>
            <consortium name="The Broad Institute Genome Sequencing Center for Infectious Disease"/>
            <person name="Wu L."/>
            <person name="Ma J."/>
        </authorList>
    </citation>
    <scope>NUCLEOTIDE SEQUENCE [LARGE SCALE GENOMIC DNA]</scope>
    <source>
        <strain evidence="3">JCM 11882</strain>
    </source>
</reference>
<dbReference type="PANTHER" id="PTHR10824">
    <property type="entry name" value="ACYL-COENZYME A THIOESTERASE-RELATED"/>
    <property type="match status" value="1"/>
</dbReference>
<comment type="caution">
    <text evidence="2">The sequence shown here is derived from an EMBL/GenBank/DDBJ whole genome shotgun (WGS) entry which is preliminary data.</text>
</comment>
<gene>
    <name evidence="2" type="ORF">ACFO7U_08115</name>
</gene>
<dbReference type="SUPFAM" id="SSF53474">
    <property type="entry name" value="alpha/beta-Hydrolases"/>
    <property type="match status" value="1"/>
</dbReference>
<evidence type="ECO:0000259" key="1">
    <source>
        <dbReference type="Pfam" id="PF08840"/>
    </source>
</evidence>
<organism evidence="2 3">
    <name type="scientific">Dietzia aurantiaca</name>
    <dbReference type="NCBI Taxonomy" id="983873"/>
    <lineage>
        <taxon>Bacteria</taxon>
        <taxon>Bacillati</taxon>
        <taxon>Actinomycetota</taxon>
        <taxon>Actinomycetes</taxon>
        <taxon>Mycobacteriales</taxon>
        <taxon>Dietziaceae</taxon>
        <taxon>Dietzia</taxon>
    </lineage>
</organism>
<dbReference type="InterPro" id="IPR029058">
    <property type="entry name" value="AB_hydrolase_fold"/>
</dbReference>
<dbReference type="GO" id="GO:0016787">
    <property type="term" value="F:hydrolase activity"/>
    <property type="evidence" value="ECO:0007669"/>
    <property type="project" value="UniProtKB-KW"/>
</dbReference>
<keyword evidence="2" id="KW-0378">Hydrolase</keyword>
<protein>
    <submittedName>
        <fullName evidence="2">Alpha/beta hydrolase</fullName>
    </submittedName>
</protein>
<dbReference type="PANTHER" id="PTHR10824:SF4">
    <property type="entry name" value="ACYL-COENZYME A THIOESTERASE 1-LIKE"/>
    <property type="match status" value="1"/>
</dbReference>
<dbReference type="RefSeq" id="WP_344993939.1">
    <property type="nucleotide sequence ID" value="NZ_BAABCD010000022.1"/>
</dbReference>
<dbReference type="InterPro" id="IPR014940">
    <property type="entry name" value="BAAT_C"/>
</dbReference>
<evidence type="ECO:0000313" key="2">
    <source>
        <dbReference type="EMBL" id="MFC4754742.1"/>
    </source>
</evidence>
<dbReference type="Gene3D" id="3.40.50.1820">
    <property type="entry name" value="alpha/beta hydrolase"/>
    <property type="match status" value="1"/>
</dbReference>
<accession>A0ABV9PNN7</accession>
<dbReference type="Proteomes" id="UP001595836">
    <property type="component" value="Unassembled WGS sequence"/>
</dbReference>
<proteinExistence type="predicted"/>
<dbReference type="EMBL" id="JBHSHP010000021">
    <property type="protein sequence ID" value="MFC4754742.1"/>
    <property type="molecule type" value="Genomic_DNA"/>
</dbReference>
<dbReference type="Pfam" id="PF08840">
    <property type="entry name" value="BAAT_C"/>
    <property type="match status" value="1"/>
</dbReference>
<keyword evidence="3" id="KW-1185">Reference proteome</keyword>
<evidence type="ECO:0000313" key="3">
    <source>
        <dbReference type="Proteomes" id="UP001595836"/>
    </source>
</evidence>
<name>A0ABV9PNN7_9ACTN</name>
<feature type="domain" description="BAAT/Acyl-CoA thioester hydrolase C-terminal" evidence="1">
    <location>
        <begin position="132"/>
        <end position="300"/>
    </location>
</feature>
<sequence length="336" mass="36506">MRKLWNVLRWPFVFLLVVVLAVVAARVVNHFRYPEPALAFAEPRNAASYPTERPGIEVTPIADGRVRGFHLRPDEIRHEGVVLTWGGSEGGPDFEHAELLARAGHEVLSLFYFGQPGQPETLDRVPVETASQAIDWAEANAESADPVTIVGTSKGAELAALLPTYEPRVDNLVLFAPMDHVMQGMDQRNVVSSWTVGGQDVPYIAYADAPDRGPVLRLALASLLGAPIHLRPVAEGALEAPQSGDARIDLTRLPGEMLVFAGGDDWVWPADAAARRIAEDRPERTEVHVYDDAGHVFSVPGVHADGMLSGGSAEANATALEESNRILVERLADWSR</sequence>